<dbReference type="SUPFAM" id="SSF48371">
    <property type="entry name" value="ARM repeat"/>
    <property type="match status" value="1"/>
</dbReference>
<dbReference type="InterPro" id="IPR011989">
    <property type="entry name" value="ARM-like"/>
</dbReference>
<feature type="compositionally biased region" description="Basic and acidic residues" evidence="3">
    <location>
        <begin position="1243"/>
        <end position="1252"/>
    </location>
</feature>
<dbReference type="PANTHER" id="PTHR21467">
    <property type="entry name" value="PROTEIN PHOSPHATASE 4 REGULATORY SUBUNIT 4 PPP4R4"/>
    <property type="match status" value="1"/>
</dbReference>
<dbReference type="InterPro" id="IPR000357">
    <property type="entry name" value="HEAT"/>
</dbReference>
<accession>A0A6J0BXI4</accession>
<dbReference type="InterPro" id="IPR021133">
    <property type="entry name" value="HEAT_type_2"/>
</dbReference>
<dbReference type="RefSeq" id="XP_015518808.2">
    <property type="nucleotide sequence ID" value="XM_015663322.2"/>
</dbReference>
<dbReference type="GeneID" id="107223595"/>
<sequence>MFAICTLLKGDDIQKLSVIHTLPTLLAGDAQLCVSRLIPKMQQTLSNASSEFHMAASSTFKTILEQKLVNPTTFTQTFLQSILNSLDSRDPVVAHAWLETLLDVIELLPTEVIRHEILPMAISKGQLSQPISSRITCCKLLGKICTRFDTLLIKKEVLPTVHSLCQDVNSDVRACICLQLSFVAQGLGVESVKPALLPSLVELASDEESTVRHASVQTIVHLLPHFQQETIKGIIAPLIKKLCESALKSDDNVICVIAQEFGRLALGLERALTVNEKTWLIRYFQQLSQLGIPSMNKDMKQEFSFANKAANSPQTNERYVECRRQCAFNFPAICLFTLNTFEKLDIILPTFTDLTSDPYYMVRRTIACGIHEVGKVLGSQNGLIKNELIRLLKDDSEEVLQGLVPHLAQTFDLLTQSQTIGTDQTDGAILDVCRAILKCEVEIANTYNWRLSALILNQLEILPRCIPSDLINSHFTPMVFNRALNARPLPVRLAAGRLLLIFLRYNLKPMQRNELRNRIYTEFAHSSNCYTRMLYIRMMQEAMIIFSTTYFKENFYTTLLSITEDPVANIRMKVVSMLPQLKAMLRMSNDKRLLAMLEGNVRALMSLEKDRDVVYTLTNVIHKLDSIDVKQDGQHVKPAAKLTRQEIDDARKLEEEKKLTAMTSSKPVATTATVNQPTTTQRKPNASGLPKQISPTTPKPSTEGSIGANRQRQGSLSLVDNPYKQSSQYSRIKQPSSSEPPSKQPSPKRDGGMTPITNKRMPDAKTSTSSNNLTSSWARLTSNSMLLTHPWETINHTSSNAGVSSVNFNYNFSGDNHNTDFKTACGCSESAEDISRSRYSLINSGEQEHKPIMRCCSCFDTNTEYLKLNVPLHHKHHGHPTSEFAKSFVLTHLKENKNELQDFLLTKGNHEVVKDKEPDFAALRALTNAAHYNSCWAFSSMPEIPVTLLDDEFLVDAGIRIPAQLSSSQSTSKIPNLQDIIYRNRREGSVDRSHRSSVNFDKGKSKRQSAEYEDCVKPKVLISDPMKVKRNLDDFEEGYSLGKMSGKSDEQISKEDLKTKRYSGSYAKNKFGYEPNQSKSSDEKPKRNSLYVDKEKSKLLQSKSTIDKNKRYSANYTSRLPDVKDVKHKFKRHSLEVTECTPMPRADRAIRRYSALDVNHNQGISKIPLRSNFVSGSRTAPATRASSPVRLCTKLYFNKSSGSEIQTSTRNKFLTRFSSSDEEVDKLCHKFSTCQTATSNRAESPRTRDSRLPVRLQKKKI</sequence>
<feature type="repeat" description="HEAT" evidence="2">
    <location>
        <begin position="157"/>
        <end position="194"/>
    </location>
</feature>
<dbReference type="Gene3D" id="1.25.10.10">
    <property type="entry name" value="Leucine-rich Repeat Variant"/>
    <property type="match status" value="1"/>
</dbReference>
<feature type="repeat" description="HEAT" evidence="2">
    <location>
        <begin position="347"/>
        <end position="381"/>
    </location>
</feature>
<feature type="compositionally biased region" description="Low complexity" evidence="3">
    <location>
        <begin position="667"/>
        <end position="681"/>
    </location>
</feature>
<gene>
    <name evidence="5" type="primary">LOC107223595</name>
</gene>
<dbReference type="PANTHER" id="PTHR21467:SF0">
    <property type="entry name" value="SERINE_THREONINE-PROTEIN PHOSPHATASE 4 REGULATORY SUBUNIT 4"/>
    <property type="match status" value="1"/>
</dbReference>
<feature type="compositionally biased region" description="Low complexity" evidence="3">
    <location>
        <begin position="766"/>
        <end position="775"/>
    </location>
</feature>
<feature type="compositionally biased region" description="Basic and acidic residues" evidence="3">
    <location>
        <begin position="985"/>
        <end position="994"/>
    </location>
</feature>
<dbReference type="Proteomes" id="UP000829291">
    <property type="component" value="Chromosome 1"/>
</dbReference>
<organism evidence="5">
    <name type="scientific">Neodiprion lecontei</name>
    <name type="common">Redheaded pine sawfly</name>
    <dbReference type="NCBI Taxonomy" id="441921"/>
    <lineage>
        <taxon>Eukaryota</taxon>
        <taxon>Metazoa</taxon>
        <taxon>Ecdysozoa</taxon>
        <taxon>Arthropoda</taxon>
        <taxon>Hexapoda</taxon>
        <taxon>Insecta</taxon>
        <taxon>Pterygota</taxon>
        <taxon>Neoptera</taxon>
        <taxon>Endopterygota</taxon>
        <taxon>Hymenoptera</taxon>
        <taxon>Tenthredinoidea</taxon>
        <taxon>Diprionidae</taxon>
        <taxon>Diprioninae</taxon>
        <taxon>Neodiprion</taxon>
    </lineage>
</organism>
<feature type="region of interest" description="Disordered" evidence="3">
    <location>
        <begin position="659"/>
        <end position="775"/>
    </location>
</feature>
<dbReference type="PROSITE" id="PS50077">
    <property type="entry name" value="HEAT_REPEAT"/>
    <property type="match status" value="3"/>
</dbReference>
<feature type="region of interest" description="Disordered" evidence="3">
    <location>
        <begin position="1067"/>
        <end position="1090"/>
    </location>
</feature>
<protein>
    <submittedName>
        <fullName evidence="5">Serine/threonine-protein phosphatase 4 regulatory subunit 4 isoform X1</fullName>
    </submittedName>
</protein>
<reference evidence="5" key="1">
    <citation type="submission" date="2025-08" db="UniProtKB">
        <authorList>
            <consortium name="RefSeq"/>
        </authorList>
    </citation>
    <scope>IDENTIFICATION</scope>
    <source>
        <tissue evidence="5">Thorax and Abdomen</tissue>
    </source>
</reference>
<proteinExistence type="predicted"/>
<keyword evidence="1" id="KW-0677">Repeat</keyword>
<dbReference type="InterPro" id="IPR016024">
    <property type="entry name" value="ARM-type_fold"/>
</dbReference>
<dbReference type="OrthoDB" id="340346at2759"/>
<feature type="region of interest" description="Disordered" evidence="3">
    <location>
        <begin position="985"/>
        <end position="1011"/>
    </location>
</feature>
<dbReference type="InterPro" id="IPR039918">
    <property type="entry name" value="PPP4R4"/>
</dbReference>
<dbReference type="Pfam" id="PF02985">
    <property type="entry name" value="HEAT"/>
    <property type="match status" value="1"/>
</dbReference>
<evidence type="ECO:0000256" key="2">
    <source>
        <dbReference type="PROSITE-ProRule" id="PRU00103"/>
    </source>
</evidence>
<evidence type="ECO:0000256" key="3">
    <source>
        <dbReference type="SAM" id="MobiDB-lite"/>
    </source>
</evidence>
<feature type="region of interest" description="Disordered" evidence="3">
    <location>
        <begin position="1238"/>
        <end position="1261"/>
    </location>
</feature>
<evidence type="ECO:0000256" key="1">
    <source>
        <dbReference type="ARBA" id="ARBA00022737"/>
    </source>
</evidence>
<evidence type="ECO:0000313" key="4">
    <source>
        <dbReference type="Proteomes" id="UP000829291"/>
    </source>
</evidence>
<name>A0A6J0BXI4_NEOLC</name>
<feature type="compositionally biased region" description="Polar residues" evidence="3">
    <location>
        <begin position="693"/>
        <end position="731"/>
    </location>
</feature>
<keyword evidence="4" id="KW-1185">Reference proteome</keyword>
<feature type="compositionally biased region" description="Basic and acidic residues" evidence="3">
    <location>
        <begin position="1080"/>
        <end position="1090"/>
    </location>
</feature>
<evidence type="ECO:0000313" key="5">
    <source>
        <dbReference type="RefSeq" id="XP_015518808.2"/>
    </source>
</evidence>
<feature type="repeat" description="HEAT" evidence="2">
    <location>
        <begin position="196"/>
        <end position="232"/>
    </location>
</feature>